<reference evidence="2" key="1">
    <citation type="submission" date="2021-05" db="EMBL/GenBank/DDBJ databases">
        <title>A free-living protist that lacks canonical eukaryotic 1 DNA replication and segregation systems.</title>
        <authorList>
            <person name="Salas-Leiva D.E."/>
            <person name="Tromer E.C."/>
            <person name="Curtis B.A."/>
            <person name="Jerlstrom-Hultqvist J."/>
            <person name="Kolisko M."/>
            <person name="Yi Z."/>
            <person name="Salas-Leiva J.S."/>
            <person name="Gallot-Lavallee L."/>
            <person name="Kops G.J.P.L."/>
            <person name="Archibald J.M."/>
            <person name="Simpson A.G.B."/>
            <person name="Roger A.J."/>
        </authorList>
    </citation>
    <scope>NUCLEOTIDE SEQUENCE</scope>
    <source>
        <strain evidence="2">BICM</strain>
    </source>
</reference>
<accession>A0A8J6E2H6</accession>
<dbReference type="EMBL" id="JAHDYR010000001">
    <property type="protein sequence ID" value="KAG9397659.1"/>
    <property type="molecule type" value="Genomic_DNA"/>
</dbReference>
<dbReference type="Gene3D" id="6.10.140.1230">
    <property type="match status" value="1"/>
</dbReference>
<evidence type="ECO:0000313" key="2">
    <source>
        <dbReference type="EMBL" id="KAG9397659.1"/>
    </source>
</evidence>
<dbReference type="Proteomes" id="UP000717585">
    <property type="component" value="Unassembled WGS sequence"/>
</dbReference>
<dbReference type="PANTHER" id="PTHR10476">
    <property type="entry name" value="CHARGED MULTIVESICULAR BODY PROTEIN"/>
    <property type="match status" value="1"/>
</dbReference>
<dbReference type="InterPro" id="IPR005024">
    <property type="entry name" value="Snf7_fam"/>
</dbReference>
<evidence type="ECO:0000256" key="1">
    <source>
        <dbReference type="SAM" id="MobiDB-lite"/>
    </source>
</evidence>
<protein>
    <submittedName>
        <fullName evidence="2">Snf7</fullName>
    </submittedName>
</protein>
<dbReference type="GO" id="GO:0007034">
    <property type="term" value="P:vacuolar transport"/>
    <property type="evidence" value="ECO:0007669"/>
    <property type="project" value="InterPro"/>
</dbReference>
<gene>
    <name evidence="2" type="ORF">J8273_0789</name>
</gene>
<comment type="caution">
    <text evidence="2">The sequence shown here is derived from an EMBL/GenBank/DDBJ whole genome shotgun (WGS) entry which is preliminary data.</text>
</comment>
<dbReference type="Pfam" id="PF03357">
    <property type="entry name" value="Snf7"/>
    <property type="match status" value="1"/>
</dbReference>
<proteinExistence type="predicted"/>
<evidence type="ECO:0000313" key="3">
    <source>
        <dbReference type="Proteomes" id="UP000717585"/>
    </source>
</evidence>
<feature type="region of interest" description="Disordered" evidence="1">
    <location>
        <begin position="1"/>
        <end position="27"/>
    </location>
</feature>
<keyword evidence="3" id="KW-1185">Reference proteome</keyword>
<dbReference type="OrthoDB" id="2329734at2759"/>
<organism evidence="2 3">
    <name type="scientific">Carpediemonas membranifera</name>
    <dbReference type="NCBI Taxonomy" id="201153"/>
    <lineage>
        <taxon>Eukaryota</taxon>
        <taxon>Metamonada</taxon>
        <taxon>Carpediemonas-like organisms</taxon>
        <taxon>Carpediemonas</taxon>
    </lineage>
</organism>
<sequence length="216" mass="23748">MGVFGASGKTSAEKMKEQSREWRSALRGETRTIDRQIRTIQREIDKVKGEIRKAAQANDIEIAKILAKEVARTEKAVERLYVSKSHVNSVMMSIQQAFATSRMVGSMESSSEVMQHMSSLVKLPEIRASMMKLSKEMAKSGFIEEMVSDSIDDALGNEEEEEVADSVMQKVLMEVAGEDFARMTAAGSKAVAVQQPAAAAAEVEDPFAERARDLGI</sequence>
<feature type="compositionally biased region" description="Basic and acidic residues" evidence="1">
    <location>
        <begin position="11"/>
        <end position="27"/>
    </location>
</feature>
<name>A0A8J6E2H6_9EUKA</name>
<dbReference type="AlphaFoldDB" id="A0A8J6E2H6"/>